<dbReference type="Proteomes" id="UP000003688">
    <property type="component" value="Unassembled WGS sequence"/>
</dbReference>
<evidence type="ECO:0000256" key="5">
    <source>
        <dbReference type="ARBA" id="ARBA00023014"/>
    </source>
</evidence>
<organism evidence="7 8">
    <name type="scientific">Pedosphaera parvula (strain Ellin514)</name>
    <dbReference type="NCBI Taxonomy" id="320771"/>
    <lineage>
        <taxon>Bacteria</taxon>
        <taxon>Pseudomonadati</taxon>
        <taxon>Verrucomicrobiota</taxon>
        <taxon>Pedosphaerae</taxon>
        <taxon>Pedosphaerales</taxon>
        <taxon>Pedosphaeraceae</taxon>
        <taxon>Pedosphaera</taxon>
    </lineage>
</organism>
<dbReference type="InterPro" id="IPR051198">
    <property type="entry name" value="BchE-like"/>
</dbReference>
<dbReference type="Gene3D" id="3.40.50.280">
    <property type="entry name" value="Cobalamin-binding domain"/>
    <property type="match status" value="1"/>
</dbReference>
<dbReference type="OrthoDB" id="9801424at2"/>
<dbReference type="RefSeq" id="WP_007418442.1">
    <property type="nucleotide sequence ID" value="NZ_ABOX02000065.1"/>
</dbReference>
<accession>B9XRK9</accession>
<dbReference type="InterPro" id="IPR007197">
    <property type="entry name" value="rSAM"/>
</dbReference>
<reference evidence="7 8" key="1">
    <citation type="journal article" date="2011" name="J. Bacteriol.">
        <title>Genome sequence of 'Pedosphaera parvula' Ellin514, an aerobic Verrucomicrobial isolate from pasture soil.</title>
        <authorList>
            <person name="Kant R."/>
            <person name="van Passel M.W."/>
            <person name="Sangwan P."/>
            <person name="Palva A."/>
            <person name="Lucas S."/>
            <person name="Copeland A."/>
            <person name="Lapidus A."/>
            <person name="Glavina Del Rio T."/>
            <person name="Dalin E."/>
            <person name="Tice H."/>
            <person name="Bruce D."/>
            <person name="Goodwin L."/>
            <person name="Pitluck S."/>
            <person name="Chertkov O."/>
            <person name="Larimer F.W."/>
            <person name="Land M.L."/>
            <person name="Hauser L."/>
            <person name="Brettin T.S."/>
            <person name="Detter J.C."/>
            <person name="Han S."/>
            <person name="de Vos W.M."/>
            <person name="Janssen P.H."/>
            <person name="Smidt H."/>
        </authorList>
    </citation>
    <scope>NUCLEOTIDE SEQUENCE [LARGE SCALE GENOMIC DNA]</scope>
    <source>
        <strain evidence="7 8">Ellin514</strain>
    </source>
</reference>
<dbReference type="EMBL" id="ABOX02000065">
    <property type="protein sequence ID" value="EEF57528.1"/>
    <property type="molecule type" value="Genomic_DNA"/>
</dbReference>
<dbReference type="Pfam" id="PF04055">
    <property type="entry name" value="Radical_SAM"/>
    <property type="match status" value="1"/>
</dbReference>
<feature type="domain" description="Radical SAM core" evidence="6">
    <location>
        <begin position="196"/>
        <end position="432"/>
    </location>
</feature>
<dbReference type="GO" id="GO:0051536">
    <property type="term" value="F:iron-sulfur cluster binding"/>
    <property type="evidence" value="ECO:0007669"/>
    <property type="project" value="UniProtKB-KW"/>
</dbReference>
<comment type="cofactor">
    <cofactor evidence="1">
        <name>[4Fe-4S] cluster</name>
        <dbReference type="ChEBI" id="CHEBI:49883"/>
    </cofactor>
</comment>
<sequence>MALFNLFSPAPKPEAKGKSKILWLDMGDLGTFVWPSGPQDKWQDHGMGLLRTILHNNGVQTDMFSLRSLITWKQLYRRFRGYDMLLMNVRSYTFPFAFKAAKIFKEVNPKGLVIAGGMHATVAPDEMVETGVFDRVCQGAGENTIVDLVKNPMDFPQLFKGVGAKSMAEWPMMDRTLWPNPRRPNFPWPLEPKCGWGPGPVATIMTSRVCPWQCTFCNESSFIPAMGRKPVDQVIDELNYLDRKFGPLGSVVIHDSMFFQNPPWLREWLEKYPTKARKVWPYWAAGRADTVRQWPDMFEALLRETKWTSISIGFESGSDRVLKILNKECTAEDNYFAIDLLNRVADDLERQGKEAPRFWSNIMLGIPGETREDAFDTIRMLRSMRRVMPSIAYYAPYPGSALGYQLIAEGKSLMSKDNYHRNPNDEKVKGIDYKFYKELLAGKYDAEVNRGLRKGISGQNDSFADRLVKA</sequence>
<dbReference type="InterPro" id="IPR058240">
    <property type="entry name" value="rSAM_sf"/>
</dbReference>
<keyword evidence="8" id="KW-1185">Reference proteome</keyword>
<dbReference type="GO" id="GO:0046872">
    <property type="term" value="F:metal ion binding"/>
    <property type="evidence" value="ECO:0007669"/>
    <property type="project" value="UniProtKB-KW"/>
</dbReference>
<evidence type="ECO:0000313" key="7">
    <source>
        <dbReference type="EMBL" id="EEF57528.1"/>
    </source>
</evidence>
<dbReference type="STRING" id="320771.Cflav_PD0537"/>
<dbReference type="GO" id="GO:0003824">
    <property type="term" value="F:catalytic activity"/>
    <property type="evidence" value="ECO:0007669"/>
    <property type="project" value="InterPro"/>
</dbReference>
<gene>
    <name evidence="7" type="ORF">Cflav_PD0537</name>
</gene>
<evidence type="ECO:0000256" key="1">
    <source>
        <dbReference type="ARBA" id="ARBA00001966"/>
    </source>
</evidence>
<evidence type="ECO:0000259" key="6">
    <source>
        <dbReference type="PROSITE" id="PS51918"/>
    </source>
</evidence>
<proteinExistence type="predicted"/>
<evidence type="ECO:0000256" key="2">
    <source>
        <dbReference type="ARBA" id="ARBA00022691"/>
    </source>
</evidence>
<evidence type="ECO:0000256" key="4">
    <source>
        <dbReference type="ARBA" id="ARBA00023004"/>
    </source>
</evidence>
<dbReference type="InterPro" id="IPR006638">
    <property type="entry name" value="Elp3/MiaA/NifB-like_rSAM"/>
</dbReference>
<dbReference type="SFLD" id="SFLDG01082">
    <property type="entry name" value="B12-binding_domain_containing"/>
    <property type="match status" value="1"/>
</dbReference>
<dbReference type="InterPro" id="IPR023404">
    <property type="entry name" value="rSAM_horseshoe"/>
</dbReference>
<evidence type="ECO:0000256" key="3">
    <source>
        <dbReference type="ARBA" id="ARBA00022723"/>
    </source>
</evidence>
<keyword evidence="2" id="KW-0949">S-adenosyl-L-methionine</keyword>
<dbReference type="SFLD" id="SFLDS00029">
    <property type="entry name" value="Radical_SAM"/>
    <property type="match status" value="1"/>
</dbReference>
<keyword evidence="5" id="KW-0411">Iron-sulfur</keyword>
<dbReference type="SMART" id="SM00729">
    <property type="entry name" value="Elp3"/>
    <property type="match status" value="1"/>
</dbReference>
<comment type="caution">
    <text evidence="7">The sequence shown here is derived from an EMBL/GenBank/DDBJ whole genome shotgun (WGS) entry which is preliminary data.</text>
</comment>
<evidence type="ECO:0000313" key="8">
    <source>
        <dbReference type="Proteomes" id="UP000003688"/>
    </source>
</evidence>
<dbReference type="Gene3D" id="3.80.30.20">
    <property type="entry name" value="tm_1862 like domain"/>
    <property type="match status" value="1"/>
</dbReference>
<dbReference type="SUPFAM" id="SSF102114">
    <property type="entry name" value="Radical SAM enzymes"/>
    <property type="match status" value="1"/>
</dbReference>
<dbReference type="PROSITE" id="PS51918">
    <property type="entry name" value="RADICAL_SAM"/>
    <property type="match status" value="1"/>
</dbReference>
<protein>
    <submittedName>
        <fullName evidence="7">Radical SAM domain protein</fullName>
    </submittedName>
</protein>
<name>B9XRK9_PEDPL</name>
<dbReference type="AlphaFoldDB" id="B9XRK9"/>
<keyword evidence="3" id="KW-0479">Metal-binding</keyword>
<keyword evidence="4" id="KW-0408">Iron</keyword>
<dbReference type="PANTHER" id="PTHR43409">
    <property type="entry name" value="ANAEROBIC MAGNESIUM-PROTOPORPHYRIN IX MONOMETHYL ESTER CYCLASE-RELATED"/>
    <property type="match status" value="1"/>
</dbReference>